<dbReference type="InterPro" id="IPR050905">
    <property type="entry name" value="Plant_NBS-LRR"/>
</dbReference>
<keyword evidence="2" id="KW-0611">Plant defense</keyword>
<dbReference type="GO" id="GO:0006952">
    <property type="term" value="P:defense response"/>
    <property type="evidence" value="ECO:0007669"/>
    <property type="project" value="UniProtKB-KW"/>
</dbReference>
<gene>
    <name evidence="4" type="ORF">G2W53_029758</name>
</gene>
<dbReference type="PROSITE" id="PS51450">
    <property type="entry name" value="LRR"/>
    <property type="match status" value="1"/>
</dbReference>
<feature type="domain" description="Disease resistance protein At4g27190-like leucine-rich repeats" evidence="3">
    <location>
        <begin position="645"/>
        <end position="752"/>
    </location>
</feature>
<dbReference type="InterPro" id="IPR036388">
    <property type="entry name" value="WH-like_DNA-bd_sf"/>
</dbReference>
<feature type="domain" description="Disease resistance protein At4g27190-like leucine-rich repeats" evidence="3">
    <location>
        <begin position="773"/>
        <end position="887"/>
    </location>
</feature>
<evidence type="ECO:0000259" key="3">
    <source>
        <dbReference type="Pfam" id="PF23247"/>
    </source>
</evidence>
<evidence type="ECO:0000256" key="2">
    <source>
        <dbReference type="ARBA" id="ARBA00022821"/>
    </source>
</evidence>
<dbReference type="PANTHER" id="PTHR33463">
    <property type="entry name" value="NB-ARC DOMAIN-CONTAINING PROTEIN-RELATED"/>
    <property type="match status" value="1"/>
</dbReference>
<evidence type="ECO:0000313" key="5">
    <source>
        <dbReference type="Proteomes" id="UP000634136"/>
    </source>
</evidence>
<dbReference type="OrthoDB" id="971758at2759"/>
<reference evidence="4" key="1">
    <citation type="submission" date="2020-09" db="EMBL/GenBank/DDBJ databases">
        <title>Genome-Enabled Discovery of Anthraquinone Biosynthesis in Senna tora.</title>
        <authorList>
            <person name="Kang S.-H."/>
            <person name="Pandey R.P."/>
            <person name="Lee C.-M."/>
            <person name="Sim J.-S."/>
            <person name="Jeong J.-T."/>
            <person name="Choi B.-S."/>
            <person name="Jung M."/>
            <person name="Ginzburg D."/>
            <person name="Zhao K."/>
            <person name="Won S.Y."/>
            <person name="Oh T.-J."/>
            <person name="Yu Y."/>
            <person name="Kim N.-H."/>
            <person name="Lee O.R."/>
            <person name="Lee T.-H."/>
            <person name="Bashyal P."/>
            <person name="Kim T.-S."/>
            <person name="Lee W.-H."/>
            <person name="Kawkins C."/>
            <person name="Kim C.-K."/>
            <person name="Kim J.S."/>
            <person name="Ahn B.O."/>
            <person name="Rhee S.Y."/>
            <person name="Sohng J.K."/>
        </authorList>
    </citation>
    <scope>NUCLEOTIDE SEQUENCE</scope>
    <source>
        <tissue evidence="4">Leaf</tissue>
    </source>
</reference>
<dbReference type="Pfam" id="PF23247">
    <property type="entry name" value="LRR_RPS2"/>
    <property type="match status" value="3"/>
</dbReference>
<dbReference type="Proteomes" id="UP000634136">
    <property type="component" value="Unassembled WGS sequence"/>
</dbReference>
<evidence type="ECO:0000313" key="4">
    <source>
        <dbReference type="EMBL" id="KAF7815789.1"/>
    </source>
</evidence>
<dbReference type="SUPFAM" id="SSF52047">
    <property type="entry name" value="RNI-like"/>
    <property type="match status" value="2"/>
</dbReference>
<dbReference type="InterPro" id="IPR032675">
    <property type="entry name" value="LRR_dom_sf"/>
</dbReference>
<feature type="domain" description="Disease resistance protein At4g27190-like leucine-rich repeats" evidence="3">
    <location>
        <begin position="529"/>
        <end position="615"/>
    </location>
</feature>
<accession>A0A834TEN5</accession>
<keyword evidence="1" id="KW-0433">Leucine-rich repeat</keyword>
<dbReference type="Gene3D" id="1.10.10.10">
    <property type="entry name" value="Winged helix-like DNA-binding domain superfamily/Winged helix DNA-binding domain"/>
    <property type="match status" value="1"/>
</dbReference>
<keyword evidence="5" id="KW-1185">Reference proteome</keyword>
<dbReference type="InterPro" id="IPR057135">
    <property type="entry name" value="At4g27190-like_LRR"/>
</dbReference>
<evidence type="ECO:0000256" key="1">
    <source>
        <dbReference type="ARBA" id="ARBA00022614"/>
    </source>
</evidence>
<name>A0A834TEN5_9FABA</name>
<protein>
    <submittedName>
        <fullName evidence="4">Putative disease resistance protein</fullName>
    </submittedName>
</protein>
<proteinExistence type="predicted"/>
<comment type="caution">
    <text evidence="4">The sequence shown here is derived from an EMBL/GenBank/DDBJ whole genome shotgun (WGS) entry which is preliminary data.</text>
</comment>
<dbReference type="EMBL" id="JAAIUW010000009">
    <property type="protein sequence ID" value="KAF7815789.1"/>
    <property type="molecule type" value="Genomic_DNA"/>
</dbReference>
<dbReference type="Gene3D" id="3.80.10.10">
    <property type="entry name" value="Ribonuclease Inhibitor"/>
    <property type="match status" value="3"/>
</dbReference>
<organism evidence="4 5">
    <name type="scientific">Senna tora</name>
    <dbReference type="NCBI Taxonomy" id="362788"/>
    <lineage>
        <taxon>Eukaryota</taxon>
        <taxon>Viridiplantae</taxon>
        <taxon>Streptophyta</taxon>
        <taxon>Embryophyta</taxon>
        <taxon>Tracheophyta</taxon>
        <taxon>Spermatophyta</taxon>
        <taxon>Magnoliopsida</taxon>
        <taxon>eudicotyledons</taxon>
        <taxon>Gunneridae</taxon>
        <taxon>Pentapetalae</taxon>
        <taxon>rosids</taxon>
        <taxon>fabids</taxon>
        <taxon>Fabales</taxon>
        <taxon>Fabaceae</taxon>
        <taxon>Caesalpinioideae</taxon>
        <taxon>Cassia clade</taxon>
        <taxon>Senna</taxon>
    </lineage>
</organism>
<dbReference type="InterPro" id="IPR001611">
    <property type="entry name" value="Leu-rich_rpt"/>
</dbReference>
<dbReference type="AlphaFoldDB" id="A0A834TEN5"/>
<dbReference type="PANTHER" id="PTHR33463:SF105">
    <property type="entry name" value="AND NB-ARC DOMAIN DISEASE RESISTANCE PROTEIN, PUTATIVE-RELATED"/>
    <property type="match status" value="1"/>
</dbReference>
<sequence length="893" mass="102116">MDIEKGLRNPYACLELSYNHLSSSTAKSLFLLCSMFPEDYSINKEDLVRFGNGILVLGESIDSMEQVRTDIDVAINVLLDSCLLIPDRKNERIVKMHDLVRDVALWIARKESQAILVDRKAVPRLLMENETVKDTKVISLWDLEKHFKLSDEFHCPTLTSLLLHSDELKFEEPNIYLGGMKALKVLALVRFSFKWSINEWHHPGTWSVPQSIVQLTNLHTLCLRGNALGDISFLVTLEQLEILDLRGSSFDELPNQIADKKKLKLLDLYICSIKKSPYEVIGKCSQLQELYIDENDKSPCPENVSFPRLQRYAISVSSIAGVWYWRSHISEYDFGDIEVSRALCMEGYNVSSISSSMNDLFLRAELLQLRKCRIDNKDYLSSKLVKRLNFEFCPHMKFIVDDRIKAKSNNLEIEQVFSHLVTLQLFGMGSLEQVFQDSSINCSLQNLESLSIEECHLLHNISFPKDSNMCNLKKLNLRGCPMLKSALFTPSIAQTLVLLEDLQISKCSKLKHIIEEGNVHGNRNGGSSMSAFQNLRRIEVRLCDEVESILPLSFVWNLSRLDCIEVGDCNNLKYVIGERKEDWVSLYQRKENKSVEIEINLSALKKLSLYDVPKLIGLFPQQCGEEHMDGGHHDLRPTAQPILPQSLQAFLNWESLLIEDIKGRFEGIFELKVANSGNLIKEQAPLKLKLNSLTLLDFPELEFIWKGPTQILSLHKLYDVHIIKCSKLKTIFSPTIVTSLPELWFLLVRECNELERIISADSDSSLPNLSALSSHINAFCFSKLTIIYIEKCNKLKCLFSYSLASHCPSLTNLRIKDCSELERVVDGFKGKDVEESGEQEDCPLFPELRELRLHRLPKLTEIFPGFKNRKLTLDHDIEGCPNLMRLISIILLE</sequence>
<dbReference type="SUPFAM" id="SSF52058">
    <property type="entry name" value="L domain-like"/>
    <property type="match status" value="1"/>
</dbReference>